<organism evidence="2 3">
    <name type="scientific">Dreissena polymorpha</name>
    <name type="common">Zebra mussel</name>
    <name type="synonym">Mytilus polymorpha</name>
    <dbReference type="NCBI Taxonomy" id="45954"/>
    <lineage>
        <taxon>Eukaryota</taxon>
        <taxon>Metazoa</taxon>
        <taxon>Spiralia</taxon>
        <taxon>Lophotrochozoa</taxon>
        <taxon>Mollusca</taxon>
        <taxon>Bivalvia</taxon>
        <taxon>Autobranchia</taxon>
        <taxon>Heteroconchia</taxon>
        <taxon>Euheterodonta</taxon>
        <taxon>Imparidentia</taxon>
        <taxon>Neoheterodontei</taxon>
        <taxon>Myida</taxon>
        <taxon>Dreissenoidea</taxon>
        <taxon>Dreissenidae</taxon>
        <taxon>Dreissena</taxon>
    </lineage>
</organism>
<reference evidence="2" key="1">
    <citation type="journal article" date="2019" name="bioRxiv">
        <title>The Genome of the Zebra Mussel, Dreissena polymorpha: A Resource for Invasive Species Research.</title>
        <authorList>
            <person name="McCartney M.A."/>
            <person name="Auch B."/>
            <person name="Kono T."/>
            <person name="Mallez S."/>
            <person name="Zhang Y."/>
            <person name="Obille A."/>
            <person name="Becker A."/>
            <person name="Abrahante J.E."/>
            <person name="Garbe J."/>
            <person name="Badalamenti J.P."/>
            <person name="Herman A."/>
            <person name="Mangelson H."/>
            <person name="Liachko I."/>
            <person name="Sullivan S."/>
            <person name="Sone E.D."/>
            <person name="Koren S."/>
            <person name="Silverstein K.A.T."/>
            <person name="Beckman K.B."/>
            <person name="Gohl D.M."/>
        </authorList>
    </citation>
    <scope>NUCLEOTIDE SEQUENCE</scope>
    <source>
        <strain evidence="2">Duluth1</strain>
        <tissue evidence="2">Whole animal</tissue>
    </source>
</reference>
<evidence type="ECO:0000313" key="3">
    <source>
        <dbReference type="Proteomes" id="UP000828390"/>
    </source>
</evidence>
<accession>A0A9D4FUW3</accession>
<keyword evidence="1" id="KW-0472">Membrane</keyword>
<dbReference type="Proteomes" id="UP000828390">
    <property type="component" value="Unassembled WGS sequence"/>
</dbReference>
<evidence type="ECO:0000313" key="2">
    <source>
        <dbReference type="EMBL" id="KAH3804751.1"/>
    </source>
</evidence>
<keyword evidence="1" id="KW-0812">Transmembrane</keyword>
<keyword evidence="3" id="KW-1185">Reference proteome</keyword>
<keyword evidence="1" id="KW-1133">Transmembrane helix</keyword>
<sequence>MHSSAHPEMDSTVSKCLNIQKDTHACRDLIIGMEGVKSESLHRRLCSRFAGVFWCRSVVISMLLVSFISHLLLHVQLGEVREVVRVQRDRIEDLMEVSHILLNEDTGLMPSFKVCTQSESVLVLTW</sequence>
<dbReference type="AlphaFoldDB" id="A0A9D4FUW3"/>
<protein>
    <submittedName>
        <fullName evidence="2">Uncharacterized protein</fullName>
    </submittedName>
</protein>
<gene>
    <name evidence="2" type="ORF">DPMN_133040</name>
</gene>
<comment type="caution">
    <text evidence="2">The sequence shown here is derived from an EMBL/GenBank/DDBJ whole genome shotgun (WGS) entry which is preliminary data.</text>
</comment>
<feature type="transmembrane region" description="Helical" evidence="1">
    <location>
        <begin position="53"/>
        <end position="73"/>
    </location>
</feature>
<name>A0A9D4FUW3_DREPO</name>
<reference evidence="2" key="2">
    <citation type="submission" date="2020-11" db="EMBL/GenBank/DDBJ databases">
        <authorList>
            <person name="McCartney M.A."/>
            <person name="Auch B."/>
            <person name="Kono T."/>
            <person name="Mallez S."/>
            <person name="Becker A."/>
            <person name="Gohl D.M."/>
            <person name="Silverstein K.A.T."/>
            <person name="Koren S."/>
            <person name="Bechman K.B."/>
            <person name="Herman A."/>
            <person name="Abrahante J.E."/>
            <person name="Garbe J."/>
        </authorList>
    </citation>
    <scope>NUCLEOTIDE SEQUENCE</scope>
    <source>
        <strain evidence="2">Duluth1</strain>
        <tissue evidence="2">Whole animal</tissue>
    </source>
</reference>
<dbReference type="EMBL" id="JAIWYP010000006">
    <property type="protein sequence ID" value="KAH3804751.1"/>
    <property type="molecule type" value="Genomic_DNA"/>
</dbReference>
<proteinExistence type="predicted"/>
<evidence type="ECO:0000256" key="1">
    <source>
        <dbReference type="SAM" id="Phobius"/>
    </source>
</evidence>